<dbReference type="InterPro" id="IPR010593">
    <property type="entry name" value="DUF1159"/>
</dbReference>
<dbReference type="InterPro" id="IPR007922">
    <property type="entry name" value="DciA-like"/>
</dbReference>
<accession>A0A8J3GIT5</accession>
<comment type="caution">
    <text evidence="1">The sequence shown here is derived from an EMBL/GenBank/DDBJ whole genome shotgun (WGS) entry which is preliminary data.</text>
</comment>
<gene>
    <name evidence="1" type="ORF">GCM10016234_02930</name>
</gene>
<protein>
    <recommendedName>
        <fullName evidence="3">DUF721 domain-containing protein</fullName>
    </recommendedName>
</protein>
<evidence type="ECO:0000313" key="2">
    <source>
        <dbReference type="Proteomes" id="UP000630142"/>
    </source>
</evidence>
<dbReference type="Pfam" id="PF05258">
    <property type="entry name" value="DciA"/>
    <property type="match status" value="1"/>
</dbReference>
<reference evidence="1" key="1">
    <citation type="journal article" date="2014" name="Int. J. Syst. Evol. Microbiol.">
        <title>Complete genome sequence of Corynebacterium casei LMG S-19264T (=DSM 44701T), isolated from a smear-ripened cheese.</title>
        <authorList>
            <consortium name="US DOE Joint Genome Institute (JGI-PGF)"/>
            <person name="Walter F."/>
            <person name="Albersmeier A."/>
            <person name="Kalinowski J."/>
            <person name="Ruckert C."/>
        </authorList>
    </citation>
    <scope>NUCLEOTIDE SEQUENCE</scope>
    <source>
        <strain evidence="1">KCTC 42249</strain>
    </source>
</reference>
<proteinExistence type="predicted"/>
<dbReference type="Proteomes" id="UP000630142">
    <property type="component" value="Unassembled WGS sequence"/>
</dbReference>
<dbReference type="RefSeq" id="WP_189501170.1">
    <property type="nucleotide sequence ID" value="NZ_BMZQ01000001.1"/>
</dbReference>
<dbReference type="AlphaFoldDB" id="A0A8J3GIT5"/>
<evidence type="ECO:0000313" key="1">
    <source>
        <dbReference type="EMBL" id="GHD06042.1"/>
    </source>
</evidence>
<evidence type="ECO:0008006" key="3">
    <source>
        <dbReference type="Google" id="ProtNLM"/>
    </source>
</evidence>
<sequence>MAEKRRSYNAQPVSDLSTAILDPVLKRRAGISVGLVQSWEEIVGPKVAATSRPEKIQWPRRAHEDDPYQPATLIIACEGLAAMRIQHEATEIIGRINGYLGFPAIGRIKIVQKPILHPHAKSKPELRPLTSRESEKLAGRVSVIEDEGLRKSLEALGRAVIGRHK</sequence>
<dbReference type="PIRSF" id="PIRSF032064">
    <property type="entry name" value="UCP032064"/>
    <property type="match status" value="1"/>
</dbReference>
<dbReference type="EMBL" id="BMZQ01000001">
    <property type="protein sequence ID" value="GHD06042.1"/>
    <property type="molecule type" value="Genomic_DNA"/>
</dbReference>
<keyword evidence="2" id="KW-1185">Reference proteome</keyword>
<organism evidence="1 2">
    <name type="scientific">Tianweitania populi</name>
    <dbReference type="NCBI Taxonomy" id="1607949"/>
    <lineage>
        <taxon>Bacteria</taxon>
        <taxon>Pseudomonadati</taxon>
        <taxon>Pseudomonadota</taxon>
        <taxon>Alphaproteobacteria</taxon>
        <taxon>Hyphomicrobiales</taxon>
        <taxon>Phyllobacteriaceae</taxon>
        <taxon>Tianweitania</taxon>
    </lineage>
</organism>
<name>A0A8J3GIT5_9HYPH</name>
<reference evidence="1" key="2">
    <citation type="submission" date="2020-09" db="EMBL/GenBank/DDBJ databases">
        <authorList>
            <person name="Sun Q."/>
            <person name="Kim S."/>
        </authorList>
    </citation>
    <scope>NUCLEOTIDE SEQUENCE</scope>
    <source>
        <strain evidence="1">KCTC 42249</strain>
    </source>
</reference>